<evidence type="ECO:0008006" key="3">
    <source>
        <dbReference type="Google" id="ProtNLM"/>
    </source>
</evidence>
<gene>
    <name evidence="1" type="ORF">PIB30_006350</name>
</gene>
<comment type="caution">
    <text evidence="1">The sequence shown here is derived from an EMBL/GenBank/DDBJ whole genome shotgun (WGS) entry which is preliminary data.</text>
</comment>
<evidence type="ECO:0000313" key="1">
    <source>
        <dbReference type="EMBL" id="MED6131022.1"/>
    </source>
</evidence>
<accession>A0ABU6S404</accession>
<keyword evidence="2" id="KW-1185">Reference proteome</keyword>
<sequence>MLSIMESVEREKCLWIVTKNYIFGFRIENLEQLGKNEVRDRKFIRVPPPFDFRLKFPEPDLRPFIFDAKLFFAGGTPPSSKKIHELFYVSDTTLDITETVGAGPIPTPSTLLYDCYVESIQDDVYLLLHNWKMDARDMGFWVLRSGSKQWHPLPRPPSLLNSDYDSESESDSDLGFVRFRWWKCFVWKEKLVLEVEADPTEETYSRNNMFIFYVYDP</sequence>
<evidence type="ECO:0000313" key="2">
    <source>
        <dbReference type="Proteomes" id="UP001341840"/>
    </source>
</evidence>
<dbReference type="EMBL" id="JASCZI010060428">
    <property type="protein sequence ID" value="MED6131022.1"/>
    <property type="molecule type" value="Genomic_DNA"/>
</dbReference>
<dbReference type="Proteomes" id="UP001341840">
    <property type="component" value="Unassembled WGS sequence"/>
</dbReference>
<proteinExistence type="predicted"/>
<name>A0ABU6S404_9FABA</name>
<organism evidence="1 2">
    <name type="scientific">Stylosanthes scabra</name>
    <dbReference type="NCBI Taxonomy" id="79078"/>
    <lineage>
        <taxon>Eukaryota</taxon>
        <taxon>Viridiplantae</taxon>
        <taxon>Streptophyta</taxon>
        <taxon>Embryophyta</taxon>
        <taxon>Tracheophyta</taxon>
        <taxon>Spermatophyta</taxon>
        <taxon>Magnoliopsida</taxon>
        <taxon>eudicotyledons</taxon>
        <taxon>Gunneridae</taxon>
        <taxon>Pentapetalae</taxon>
        <taxon>rosids</taxon>
        <taxon>fabids</taxon>
        <taxon>Fabales</taxon>
        <taxon>Fabaceae</taxon>
        <taxon>Papilionoideae</taxon>
        <taxon>50 kb inversion clade</taxon>
        <taxon>dalbergioids sensu lato</taxon>
        <taxon>Dalbergieae</taxon>
        <taxon>Pterocarpus clade</taxon>
        <taxon>Stylosanthes</taxon>
    </lineage>
</organism>
<protein>
    <recommendedName>
        <fullName evidence="3">F-box associated domain-containing protein</fullName>
    </recommendedName>
</protein>
<reference evidence="1 2" key="1">
    <citation type="journal article" date="2023" name="Plants (Basel)">
        <title>Bridging the Gap: Combining Genomics and Transcriptomics Approaches to Understand Stylosanthes scabra, an Orphan Legume from the Brazilian Caatinga.</title>
        <authorList>
            <person name="Ferreira-Neto J.R.C."/>
            <person name="da Silva M.D."/>
            <person name="Binneck E."/>
            <person name="de Melo N.F."/>
            <person name="da Silva R.H."/>
            <person name="de Melo A.L.T.M."/>
            <person name="Pandolfi V."/>
            <person name="Bustamante F.O."/>
            <person name="Brasileiro-Vidal A.C."/>
            <person name="Benko-Iseppon A.M."/>
        </authorList>
    </citation>
    <scope>NUCLEOTIDE SEQUENCE [LARGE SCALE GENOMIC DNA]</scope>
    <source>
        <tissue evidence="1">Leaves</tissue>
    </source>
</reference>